<dbReference type="PROSITE" id="PS50262">
    <property type="entry name" value="G_PROTEIN_RECEP_F1_2"/>
    <property type="match status" value="1"/>
</dbReference>
<reference evidence="12" key="1">
    <citation type="submission" date="2019-03" db="EMBL/GenBank/DDBJ databases">
        <title>Genome sequencing and reference-guided assembly of Black Bengal Goat (Capra hircus).</title>
        <authorList>
            <person name="Siddiki A.Z."/>
            <person name="Baten A."/>
            <person name="Billah M."/>
            <person name="Alam M.A.U."/>
            <person name="Shawrob K.S.M."/>
            <person name="Saha S."/>
            <person name="Chowdhury M."/>
            <person name="Rahman A.H."/>
            <person name="Stear M."/>
            <person name="Miah G."/>
            <person name="Das G.B."/>
            <person name="Hossain M.M."/>
            <person name="Kumkum M."/>
            <person name="Islam M.S."/>
            <person name="Mollah A.M."/>
            <person name="Ahsan A."/>
            <person name="Tusar F."/>
            <person name="Khan M.K.I."/>
        </authorList>
    </citation>
    <scope>NUCLEOTIDE SEQUENCE [LARGE SCALE GENOMIC DNA]</scope>
</reference>
<evidence type="ECO:0000256" key="8">
    <source>
        <dbReference type="ARBA" id="ARBA00023170"/>
    </source>
</evidence>
<reference evidence="12" key="2">
    <citation type="submission" date="2025-08" db="UniProtKB">
        <authorList>
            <consortium name="Ensembl"/>
        </authorList>
    </citation>
    <scope>IDENTIFICATION</scope>
</reference>
<keyword evidence="8" id="KW-0675">Receptor</keyword>
<keyword evidence="7 10" id="KW-0472">Membrane</keyword>
<dbReference type="InterPro" id="IPR000725">
    <property type="entry name" value="Olfact_rcpt"/>
</dbReference>
<dbReference type="AlphaFoldDB" id="A0A8C2NJ31"/>
<sequence>MAYDLFVAVCKPLHYMAIMNPQLCLGLVSLAWGCGVANSLIMSPMTLWLPRCGYQKVDHFLCEMPALIRMACVNTAAVEGIAFILAIGIVPSPLVFILISYGYIVRAVLPRKKAFATCSSHLAVVGFFFGTIIFIYMRPKSYRSVAHDKVVSAFYTIFTPVLNPLIYSVRNKEVKGAFRKWLEKYFQ</sequence>
<evidence type="ECO:0000313" key="12">
    <source>
        <dbReference type="Ensembl" id="ENSCHIP00010006118.1"/>
    </source>
</evidence>
<keyword evidence="3" id="KW-0716">Sensory transduction</keyword>
<dbReference type="GO" id="GO:0004930">
    <property type="term" value="F:G protein-coupled receptor activity"/>
    <property type="evidence" value="ECO:0007669"/>
    <property type="project" value="UniProtKB-KW"/>
</dbReference>
<keyword evidence="4 10" id="KW-0812">Transmembrane</keyword>
<dbReference type="GO" id="GO:0004984">
    <property type="term" value="F:olfactory receptor activity"/>
    <property type="evidence" value="ECO:0007669"/>
    <property type="project" value="InterPro"/>
</dbReference>
<evidence type="ECO:0000256" key="9">
    <source>
        <dbReference type="ARBA" id="ARBA00023224"/>
    </source>
</evidence>
<evidence type="ECO:0000256" key="10">
    <source>
        <dbReference type="SAM" id="Phobius"/>
    </source>
</evidence>
<organism evidence="12">
    <name type="scientific">Capra hircus</name>
    <name type="common">Goat</name>
    <dbReference type="NCBI Taxonomy" id="9925"/>
    <lineage>
        <taxon>Eukaryota</taxon>
        <taxon>Metazoa</taxon>
        <taxon>Chordata</taxon>
        <taxon>Craniata</taxon>
        <taxon>Vertebrata</taxon>
        <taxon>Euteleostomi</taxon>
        <taxon>Mammalia</taxon>
        <taxon>Eutheria</taxon>
        <taxon>Laurasiatheria</taxon>
        <taxon>Artiodactyla</taxon>
        <taxon>Ruminantia</taxon>
        <taxon>Pecora</taxon>
        <taxon>Bovidae</taxon>
        <taxon>Caprinae</taxon>
        <taxon>Capra</taxon>
    </lineage>
</organism>
<dbReference type="InterPro" id="IPR017452">
    <property type="entry name" value="GPCR_Rhodpsn_7TM"/>
</dbReference>
<feature type="transmembrane region" description="Helical" evidence="10">
    <location>
        <begin position="23"/>
        <end position="41"/>
    </location>
</feature>
<dbReference type="Pfam" id="PF13853">
    <property type="entry name" value="7tm_4"/>
    <property type="match status" value="1"/>
</dbReference>
<dbReference type="PANTHER" id="PTHR26453">
    <property type="entry name" value="OLFACTORY RECEPTOR"/>
    <property type="match status" value="1"/>
</dbReference>
<dbReference type="GO" id="GO:0005886">
    <property type="term" value="C:plasma membrane"/>
    <property type="evidence" value="ECO:0007669"/>
    <property type="project" value="UniProtKB-SubCell"/>
</dbReference>
<feature type="transmembrane region" description="Helical" evidence="10">
    <location>
        <begin position="80"/>
        <end position="103"/>
    </location>
</feature>
<evidence type="ECO:0000259" key="11">
    <source>
        <dbReference type="PROSITE" id="PS50262"/>
    </source>
</evidence>
<dbReference type="Ensembl" id="ENSCHIT00010008490.1">
    <property type="protein sequence ID" value="ENSCHIP00010006118.1"/>
    <property type="gene ID" value="ENSCHIG00010004375.1"/>
</dbReference>
<dbReference type="SUPFAM" id="SSF81321">
    <property type="entry name" value="Family A G protein-coupled receptor-like"/>
    <property type="match status" value="1"/>
</dbReference>
<evidence type="ECO:0000256" key="7">
    <source>
        <dbReference type="ARBA" id="ARBA00023136"/>
    </source>
</evidence>
<evidence type="ECO:0000256" key="5">
    <source>
        <dbReference type="ARBA" id="ARBA00022989"/>
    </source>
</evidence>
<comment type="subcellular location">
    <subcellularLocation>
        <location evidence="1">Cell membrane</location>
        <topology evidence="1">Multi-pass membrane protein</topology>
    </subcellularLocation>
</comment>
<keyword evidence="2" id="KW-1003">Cell membrane</keyword>
<feature type="transmembrane region" description="Helical" evidence="10">
    <location>
        <begin position="150"/>
        <end position="169"/>
    </location>
</feature>
<feature type="transmembrane region" description="Helical" evidence="10">
    <location>
        <begin position="115"/>
        <end position="138"/>
    </location>
</feature>
<name>A0A8C2NJ31_CAPHI</name>
<protein>
    <recommendedName>
        <fullName evidence="11">G-protein coupled receptors family 1 profile domain-containing protein</fullName>
    </recommendedName>
</protein>
<keyword evidence="6" id="KW-0297">G-protein coupled receptor</keyword>
<evidence type="ECO:0000256" key="1">
    <source>
        <dbReference type="ARBA" id="ARBA00004651"/>
    </source>
</evidence>
<dbReference type="FunFam" id="1.20.1070.10:FF:000015">
    <property type="entry name" value="Olfactory receptor"/>
    <property type="match status" value="1"/>
</dbReference>
<evidence type="ECO:0000256" key="4">
    <source>
        <dbReference type="ARBA" id="ARBA00022692"/>
    </source>
</evidence>
<accession>A0A8C2NJ31</accession>
<dbReference type="Gene3D" id="1.20.1070.10">
    <property type="entry name" value="Rhodopsin 7-helix transmembrane proteins"/>
    <property type="match status" value="1"/>
</dbReference>
<keyword evidence="9" id="KW-0807">Transducer</keyword>
<feature type="domain" description="G-protein coupled receptors family 1 profile" evidence="11">
    <location>
        <begin position="1"/>
        <end position="167"/>
    </location>
</feature>
<dbReference type="PRINTS" id="PR00245">
    <property type="entry name" value="OLFACTORYR"/>
</dbReference>
<proteinExistence type="predicted"/>
<evidence type="ECO:0000256" key="6">
    <source>
        <dbReference type="ARBA" id="ARBA00023040"/>
    </source>
</evidence>
<keyword evidence="5 10" id="KW-1133">Transmembrane helix</keyword>
<evidence type="ECO:0000256" key="3">
    <source>
        <dbReference type="ARBA" id="ARBA00022606"/>
    </source>
</evidence>
<evidence type="ECO:0000256" key="2">
    <source>
        <dbReference type="ARBA" id="ARBA00022475"/>
    </source>
</evidence>